<dbReference type="Proteomes" id="UP000193711">
    <property type="component" value="Unassembled WGS sequence"/>
</dbReference>
<evidence type="ECO:0000313" key="3">
    <source>
        <dbReference type="EMBL" id="SMH50413.1"/>
    </source>
</evidence>
<dbReference type="Pfam" id="PF07364">
    <property type="entry name" value="DUF1485"/>
    <property type="match status" value="1"/>
</dbReference>
<evidence type="ECO:0000313" key="4">
    <source>
        <dbReference type="Proteomes" id="UP000193711"/>
    </source>
</evidence>
<dbReference type="RefSeq" id="WP_085477925.1">
    <property type="nucleotide sequence ID" value="NZ_FXBM01000004.1"/>
</dbReference>
<dbReference type="InterPro" id="IPR010799">
    <property type="entry name" value="MlrC_C"/>
</dbReference>
<dbReference type="Pfam" id="PF07171">
    <property type="entry name" value="MlrC_C"/>
    <property type="match status" value="1"/>
</dbReference>
<evidence type="ECO:0000259" key="1">
    <source>
        <dbReference type="Pfam" id="PF07171"/>
    </source>
</evidence>
<evidence type="ECO:0000259" key="2">
    <source>
        <dbReference type="Pfam" id="PF07364"/>
    </source>
</evidence>
<keyword evidence="4" id="KW-1185">Reference proteome</keyword>
<feature type="domain" description="Microcystin LR degradation protein MlrC C-terminal" evidence="1">
    <location>
        <begin position="298"/>
        <end position="474"/>
    </location>
</feature>
<dbReference type="OrthoDB" id="9815420at2"/>
<protein>
    <submittedName>
        <fullName evidence="3">Microcystin degradation protein MlrC, contains DUF1485 domain</fullName>
    </submittedName>
</protein>
<reference evidence="4" key="1">
    <citation type="submission" date="2017-04" db="EMBL/GenBank/DDBJ databases">
        <authorList>
            <person name="Varghese N."/>
            <person name="Submissions S."/>
        </authorList>
    </citation>
    <scope>NUCLEOTIDE SEQUENCE [LARGE SCALE GENOMIC DNA]</scope>
    <source>
        <strain evidence="4">VKM Ac-2121</strain>
    </source>
</reference>
<dbReference type="STRING" id="1891671.SAMN06295885_3524"/>
<accession>A0A1X7PFZ8</accession>
<organism evidence="3 4">
    <name type="scientific">Rathayibacter oskolensis</name>
    <dbReference type="NCBI Taxonomy" id="1891671"/>
    <lineage>
        <taxon>Bacteria</taxon>
        <taxon>Bacillati</taxon>
        <taxon>Actinomycetota</taxon>
        <taxon>Actinomycetes</taxon>
        <taxon>Micrococcales</taxon>
        <taxon>Microbacteriaceae</taxon>
        <taxon>Rathayibacter</taxon>
    </lineage>
</organism>
<name>A0A1X7PFZ8_9MICO</name>
<proteinExistence type="predicted"/>
<dbReference type="EMBL" id="FXBM01000004">
    <property type="protein sequence ID" value="SMH50413.1"/>
    <property type="molecule type" value="Genomic_DNA"/>
</dbReference>
<dbReference type="InterPro" id="IPR015995">
    <property type="entry name" value="MlrC_N"/>
</dbReference>
<gene>
    <name evidence="3" type="ORF">SAMN06295885_3524</name>
</gene>
<dbReference type="AlphaFoldDB" id="A0A1X7PFZ8"/>
<feature type="domain" description="Microcystin LR degradation protein MlrC N-terminal" evidence="2">
    <location>
        <begin position="7"/>
        <end position="284"/>
    </location>
</feature>
<sequence length="509" mass="55381">MSRTRPRIAIVGIYGECSTFSLDVMRASMFEVLRDEELLAHYEWDERLGAVVDRVEWVPLTRAHSGAGGPLDPAFFDEIFDEVAARLREHGSYDGVYLDMHGALKVLGRDHAEERFVGMVREIVGEEAVLGISMDPHGNFSRELAGLIDVAAVYRHAPHIDRLETRDRAVTNLIEVIRSGRRPVKAWVRVPVLLPGERTSTLFEPATTVFGSLVPTIAEHGLMDVGLWCGFPWADEDRNAAAVLALADDQEAAVTAAEAVARRYWDARADFGITSPRYGSWDDALDFVLDGAATPVYLSDSGDNVTAGGSGDVTVALARTRERRDVAASGRRFLFAGLVDAPTLGAAIAAGVGGVLERAIGAVVDDRYAGPVDGVWRVEELIEGVYGEGIVGAVLRDGPISVSVQNHRQRFVGDVDAATPAFAMLGLAYTDITPFDVVVVKNGYLFPNQRAASGSEFMALTPGGTDLDFDRLVFEEVWRPMFPLDRDFEADLTPIVLPRRGTPAERRAG</sequence>